<feature type="region of interest" description="Disordered" evidence="4">
    <location>
        <begin position="38"/>
        <end position="74"/>
    </location>
</feature>
<dbReference type="EMBL" id="JABXXQ010000106">
    <property type="protein sequence ID" value="NVN30118.1"/>
    <property type="molecule type" value="Genomic_DNA"/>
</dbReference>
<sequence>MSQTLATCPICRRPTQPQTRPFCSKRCADVDLGRWFGGDYRVPGPQTGPEDELGAEENAATKRSQRVDPDEGLG</sequence>
<keyword evidence="7" id="KW-1185">Reference proteome</keyword>
<accession>A0A850NT66</accession>
<dbReference type="PANTHER" id="PTHR36150">
    <property type="entry name" value="DNA GYRASE INHIBITOR YACG"/>
    <property type="match status" value="1"/>
</dbReference>
<dbReference type="Proteomes" id="UP000565205">
    <property type="component" value="Unassembled WGS sequence"/>
</dbReference>
<name>A0A850NT66_9PROT</name>
<dbReference type="Pfam" id="PF03884">
    <property type="entry name" value="YacG"/>
    <property type="match status" value="1"/>
</dbReference>
<organism evidence="6 8">
    <name type="scientific">Endobacter medicaginis</name>
    <dbReference type="NCBI Taxonomy" id="1181271"/>
    <lineage>
        <taxon>Bacteria</taxon>
        <taxon>Pseudomonadati</taxon>
        <taxon>Pseudomonadota</taxon>
        <taxon>Alphaproteobacteria</taxon>
        <taxon>Acetobacterales</taxon>
        <taxon>Acetobacteraceae</taxon>
        <taxon>Endobacter</taxon>
    </lineage>
</organism>
<dbReference type="Proteomes" id="UP000557688">
    <property type="component" value="Unassembled WGS sequence"/>
</dbReference>
<comment type="cofactor">
    <cofactor evidence="3">
        <name>Zn(2+)</name>
        <dbReference type="ChEBI" id="CHEBI:29105"/>
    </cofactor>
    <text evidence="3">Binds 1 zinc ion.</text>
</comment>
<evidence type="ECO:0000256" key="1">
    <source>
        <dbReference type="ARBA" id="ARBA00022723"/>
    </source>
</evidence>
<feature type="binding site" evidence="3">
    <location>
        <position position="23"/>
    </location>
    <ligand>
        <name>Zn(2+)</name>
        <dbReference type="ChEBI" id="CHEBI:29105"/>
    </ligand>
</feature>
<proteinExistence type="inferred from homology"/>
<evidence type="ECO:0000256" key="3">
    <source>
        <dbReference type="HAMAP-Rule" id="MF_00649"/>
    </source>
</evidence>
<dbReference type="EMBL" id="JACHXV010000019">
    <property type="protein sequence ID" value="MBB3175150.1"/>
    <property type="molecule type" value="Genomic_DNA"/>
</dbReference>
<evidence type="ECO:0000313" key="7">
    <source>
        <dbReference type="Proteomes" id="UP000557688"/>
    </source>
</evidence>
<protein>
    <recommendedName>
        <fullName evidence="3">DNA gyrase inhibitor YacG</fullName>
    </recommendedName>
</protein>
<evidence type="ECO:0000256" key="4">
    <source>
        <dbReference type="SAM" id="MobiDB-lite"/>
    </source>
</evidence>
<dbReference type="HAMAP" id="MF_00649">
    <property type="entry name" value="DNA_gyrase_inhibitor_YacG"/>
    <property type="match status" value="1"/>
</dbReference>
<dbReference type="SUPFAM" id="SSF57716">
    <property type="entry name" value="Glucocorticoid receptor-like (DNA-binding domain)"/>
    <property type="match status" value="1"/>
</dbReference>
<reference evidence="6 8" key="1">
    <citation type="submission" date="2020-06" db="EMBL/GenBank/DDBJ databases">
        <title>Description of novel acetic acid bacteria.</title>
        <authorList>
            <person name="Sombolestani A."/>
        </authorList>
    </citation>
    <scope>NUCLEOTIDE SEQUENCE [LARGE SCALE GENOMIC DNA]</scope>
    <source>
        <strain evidence="6 8">LMG 26838</strain>
    </source>
</reference>
<dbReference type="PANTHER" id="PTHR36150:SF1">
    <property type="entry name" value="DNA GYRASE INHIBITOR YACG"/>
    <property type="match status" value="1"/>
</dbReference>
<dbReference type="RefSeq" id="WP_176623377.1">
    <property type="nucleotide sequence ID" value="NZ_JABXXQ010000106.1"/>
</dbReference>
<feature type="binding site" evidence="3">
    <location>
        <position position="27"/>
    </location>
    <ligand>
        <name>Zn(2+)</name>
        <dbReference type="ChEBI" id="CHEBI:29105"/>
    </ligand>
</feature>
<keyword evidence="1 3" id="KW-0479">Metal-binding</keyword>
<dbReference type="InterPro" id="IPR005584">
    <property type="entry name" value="DNA_gyrase_inhibitor_YacG"/>
</dbReference>
<comment type="caution">
    <text evidence="6">The sequence shown here is derived from an EMBL/GenBank/DDBJ whole genome shotgun (WGS) entry which is preliminary data.</text>
</comment>
<dbReference type="Gene3D" id="3.30.50.10">
    <property type="entry name" value="Erythroid Transcription Factor GATA-1, subunit A"/>
    <property type="match status" value="1"/>
</dbReference>
<evidence type="ECO:0000313" key="8">
    <source>
        <dbReference type="Proteomes" id="UP000565205"/>
    </source>
</evidence>
<evidence type="ECO:0000313" key="5">
    <source>
        <dbReference type="EMBL" id="MBB3175150.1"/>
    </source>
</evidence>
<comment type="function">
    <text evidence="3">Inhibits all the catalytic activities of DNA gyrase by preventing its interaction with DNA. Acts by binding directly to the C-terminal domain of GyrB, which probably disrupts DNA binding by the gyrase.</text>
</comment>
<feature type="binding site" evidence="3">
    <location>
        <position position="11"/>
    </location>
    <ligand>
        <name>Zn(2+)</name>
        <dbReference type="ChEBI" id="CHEBI:29105"/>
    </ligand>
</feature>
<comment type="subunit">
    <text evidence="3">Interacts with GyrB.</text>
</comment>
<reference evidence="5 7" key="2">
    <citation type="submission" date="2020-08" db="EMBL/GenBank/DDBJ databases">
        <title>Genomic Encyclopedia of Type Strains, Phase III (KMG-III): the genomes of soil and plant-associated and newly described type strains.</title>
        <authorList>
            <person name="Whitman W."/>
        </authorList>
    </citation>
    <scope>NUCLEOTIDE SEQUENCE [LARGE SCALE GENOMIC DNA]</scope>
    <source>
        <strain evidence="5 7">CECT 8088</strain>
    </source>
</reference>
<dbReference type="GO" id="GO:0008270">
    <property type="term" value="F:zinc ion binding"/>
    <property type="evidence" value="ECO:0007669"/>
    <property type="project" value="UniProtKB-UniRule"/>
</dbReference>
<gene>
    <name evidence="3 6" type="primary">yacG</name>
    <name evidence="5" type="ORF">FHR90_003000</name>
    <name evidence="6" type="ORF">HUK83_07195</name>
</gene>
<evidence type="ECO:0000256" key="2">
    <source>
        <dbReference type="ARBA" id="ARBA00022833"/>
    </source>
</evidence>
<dbReference type="AlphaFoldDB" id="A0A850NT66"/>
<dbReference type="GO" id="GO:0006355">
    <property type="term" value="P:regulation of DNA-templated transcription"/>
    <property type="evidence" value="ECO:0007669"/>
    <property type="project" value="InterPro"/>
</dbReference>
<feature type="compositionally biased region" description="Basic and acidic residues" evidence="4">
    <location>
        <begin position="65"/>
        <end position="74"/>
    </location>
</feature>
<keyword evidence="2 3" id="KW-0862">Zinc</keyword>
<evidence type="ECO:0000313" key="6">
    <source>
        <dbReference type="EMBL" id="NVN30118.1"/>
    </source>
</evidence>
<comment type="similarity">
    <text evidence="3">Belongs to the DNA gyrase inhibitor YacG family.</text>
</comment>
<dbReference type="InterPro" id="IPR013088">
    <property type="entry name" value="Znf_NHR/GATA"/>
</dbReference>
<dbReference type="GO" id="GO:0008657">
    <property type="term" value="F:DNA topoisomerase type II (double strand cut, ATP-hydrolyzing) inhibitor activity"/>
    <property type="evidence" value="ECO:0007669"/>
    <property type="project" value="UniProtKB-UniRule"/>
</dbReference>
<feature type="binding site" evidence="3">
    <location>
        <position position="8"/>
    </location>
    <ligand>
        <name>Zn(2+)</name>
        <dbReference type="ChEBI" id="CHEBI:29105"/>
    </ligand>
</feature>